<name>A0ACB8FBN9_9SAUR</name>
<sequence length="89" mass="10140">MPLRVRTEEYATRVLKPKTLLSETLFSLASGIVLSNGHTWKQQRKFAVVALRKLGLGKKGLEHQIEEEAHQLLQTFANAKETHLFKLKS</sequence>
<dbReference type="EMBL" id="CM037621">
    <property type="protein sequence ID" value="KAH8002653.1"/>
    <property type="molecule type" value="Genomic_DNA"/>
</dbReference>
<accession>A0ACB8FBN9</accession>
<dbReference type="Proteomes" id="UP000827872">
    <property type="component" value="Linkage Group LG08"/>
</dbReference>
<reference evidence="1" key="1">
    <citation type="submission" date="2021-08" db="EMBL/GenBank/DDBJ databases">
        <title>The first chromosome-level gecko genome reveals the dynamic sex chromosomes of Neotropical dwarf geckos (Sphaerodactylidae: Sphaerodactylus).</title>
        <authorList>
            <person name="Pinto B.J."/>
            <person name="Keating S.E."/>
            <person name="Gamble T."/>
        </authorList>
    </citation>
    <scope>NUCLEOTIDE SEQUENCE</scope>
    <source>
        <strain evidence="1">TG3544</strain>
    </source>
</reference>
<organism evidence="1 2">
    <name type="scientific">Sphaerodactylus townsendi</name>
    <dbReference type="NCBI Taxonomy" id="933632"/>
    <lineage>
        <taxon>Eukaryota</taxon>
        <taxon>Metazoa</taxon>
        <taxon>Chordata</taxon>
        <taxon>Craniata</taxon>
        <taxon>Vertebrata</taxon>
        <taxon>Euteleostomi</taxon>
        <taxon>Lepidosauria</taxon>
        <taxon>Squamata</taxon>
        <taxon>Bifurcata</taxon>
        <taxon>Gekkota</taxon>
        <taxon>Sphaerodactylidae</taxon>
        <taxon>Sphaerodactylus</taxon>
    </lineage>
</organism>
<gene>
    <name evidence="1" type="ORF">K3G42_026951</name>
</gene>
<evidence type="ECO:0000313" key="2">
    <source>
        <dbReference type="Proteomes" id="UP000827872"/>
    </source>
</evidence>
<comment type="caution">
    <text evidence="1">The sequence shown here is derived from an EMBL/GenBank/DDBJ whole genome shotgun (WGS) entry which is preliminary data.</text>
</comment>
<keyword evidence="2" id="KW-1185">Reference proteome</keyword>
<proteinExistence type="predicted"/>
<evidence type="ECO:0000313" key="1">
    <source>
        <dbReference type="EMBL" id="KAH8002653.1"/>
    </source>
</evidence>
<protein>
    <submittedName>
        <fullName evidence="1">Uncharacterized protein</fullName>
    </submittedName>
</protein>